<dbReference type="SUPFAM" id="SSF116734">
    <property type="entry name" value="DNA methylase specificity domain"/>
    <property type="match status" value="1"/>
</dbReference>
<dbReference type="AlphaFoldDB" id="A0A239MKV3"/>
<evidence type="ECO:0000313" key="3">
    <source>
        <dbReference type="EMBL" id="SNT42608.1"/>
    </source>
</evidence>
<dbReference type="OrthoDB" id="9784823at2"/>
<dbReference type="InterPro" id="IPR029063">
    <property type="entry name" value="SAM-dependent_MTases_sf"/>
</dbReference>
<dbReference type="InterPro" id="IPR003356">
    <property type="entry name" value="DNA_methylase_A-5"/>
</dbReference>
<evidence type="ECO:0000313" key="4">
    <source>
        <dbReference type="Proteomes" id="UP000198282"/>
    </source>
</evidence>
<keyword evidence="3" id="KW-0808">Transferase</keyword>
<sequence length="647" mass="69573">MRNDATVNAADIARLADVGRAAVSNWRKRYDDFPQPVGGTASSPTFSLAQVEEWLSGQGKKFSVSMGDRIWQQIRTTDDDLRLGDLVGTVGAFLLFLKRRPVEWKKLAKQVDLLERLPATMAEAVPDVLGPLTVLDDIELVHSIAAFAKEDGEAQAFDFLCDRYVEAHSRRLLVTPDEIAELIVSLVDGHTVLDPACGIGTLLVAAKAEHLLGQEINAAAARLTAVRLLLHGRKALIATHDSLRRDAFAGEQADAVICNPPFGDRTWGYEELSSDPRWEYGLPPRGESELAWVQHCLAHVKPGGHVAIVMPSAAAGRRSGRRIRSNLLRSGVLRAIVTLPAGAAPASSMAPNLWLLRRPLPDERSSSHVLMVDATSDLTIVRPAWQAFCQNPDGAPALPDGSGTLRIIDLLDDEVDVSTGRHLTTASAVSTQGFTQTRQHLVSASAALSSAIPDLPEAGSPRDLPMTTVGDLIKAGAVTVHQAPLKMTLDEGELSVLTTKDVTAGRGPSGRTRHEVGVVICQSGDVVTPVLAHQPVARVIKESDVVLGPLLYLFRVDADRIDPYFLAGFLREAGASGVARASSASSRIDPRRAPIPLLSFLEQRAYGSAFRRLMELESAAQEVVQQSELLVQLGFAGLVDGTLHPNA</sequence>
<keyword evidence="4" id="KW-1185">Reference proteome</keyword>
<organism evidence="3 4">
    <name type="scientific">Streptosporangium subroseum</name>
    <dbReference type="NCBI Taxonomy" id="106412"/>
    <lineage>
        <taxon>Bacteria</taxon>
        <taxon>Bacillati</taxon>
        <taxon>Actinomycetota</taxon>
        <taxon>Actinomycetes</taxon>
        <taxon>Streptosporangiales</taxon>
        <taxon>Streptosporangiaceae</taxon>
        <taxon>Streptosporangium</taxon>
    </lineage>
</organism>
<dbReference type="InterPro" id="IPR052916">
    <property type="entry name" value="Type-I_RE_MTase_Subunit"/>
</dbReference>
<name>A0A239MKV3_9ACTN</name>
<dbReference type="Pfam" id="PF02384">
    <property type="entry name" value="N6_Mtase"/>
    <property type="match status" value="1"/>
</dbReference>
<dbReference type="Gene3D" id="3.40.50.150">
    <property type="entry name" value="Vaccinia Virus protein VP39"/>
    <property type="match status" value="1"/>
</dbReference>
<dbReference type="InterPro" id="IPR002052">
    <property type="entry name" value="DNA_methylase_N6_adenine_CS"/>
</dbReference>
<dbReference type="SUPFAM" id="SSF53335">
    <property type="entry name" value="S-adenosyl-L-methionine-dependent methyltransferases"/>
    <property type="match status" value="1"/>
</dbReference>
<dbReference type="GO" id="GO:0009307">
    <property type="term" value="P:DNA restriction-modification system"/>
    <property type="evidence" value="ECO:0007669"/>
    <property type="project" value="UniProtKB-KW"/>
</dbReference>
<feature type="domain" description="DNA methylase adenine-specific" evidence="2">
    <location>
        <begin position="156"/>
        <end position="377"/>
    </location>
</feature>
<accession>A0A239MKV3</accession>
<dbReference type="Proteomes" id="UP000198282">
    <property type="component" value="Unassembled WGS sequence"/>
</dbReference>
<dbReference type="GO" id="GO:0008170">
    <property type="term" value="F:N-methyltransferase activity"/>
    <property type="evidence" value="ECO:0007669"/>
    <property type="project" value="InterPro"/>
</dbReference>
<dbReference type="CDD" id="cd02440">
    <property type="entry name" value="AdoMet_MTases"/>
    <property type="match status" value="1"/>
</dbReference>
<dbReference type="GO" id="GO:0032259">
    <property type="term" value="P:methylation"/>
    <property type="evidence" value="ECO:0007669"/>
    <property type="project" value="UniProtKB-KW"/>
</dbReference>
<dbReference type="RefSeq" id="WP_089211039.1">
    <property type="nucleotide sequence ID" value="NZ_FZOD01000042.1"/>
</dbReference>
<reference evidence="3 4" key="1">
    <citation type="submission" date="2017-06" db="EMBL/GenBank/DDBJ databases">
        <authorList>
            <person name="Kim H.J."/>
            <person name="Triplett B.A."/>
        </authorList>
    </citation>
    <scope>NUCLEOTIDE SEQUENCE [LARGE SCALE GENOMIC DNA]</scope>
    <source>
        <strain evidence="3 4">CGMCC 4.2132</strain>
    </source>
</reference>
<dbReference type="PRINTS" id="PR00507">
    <property type="entry name" value="N12N6MTFRASE"/>
</dbReference>
<protein>
    <submittedName>
        <fullName evidence="3">N-6 DNA Methylase</fullName>
    </submittedName>
</protein>
<dbReference type="GO" id="GO:0003677">
    <property type="term" value="F:DNA binding"/>
    <property type="evidence" value="ECO:0007669"/>
    <property type="project" value="InterPro"/>
</dbReference>
<dbReference type="EMBL" id="FZOD01000042">
    <property type="protein sequence ID" value="SNT42608.1"/>
    <property type="molecule type" value="Genomic_DNA"/>
</dbReference>
<dbReference type="PROSITE" id="PS00092">
    <property type="entry name" value="N6_MTASE"/>
    <property type="match status" value="1"/>
</dbReference>
<gene>
    <name evidence="3" type="ORF">SAMN05216276_10426</name>
</gene>
<dbReference type="PANTHER" id="PTHR42998:SF1">
    <property type="entry name" value="TYPE I RESTRICTION ENZYME HINDI METHYLASE SUBUNIT"/>
    <property type="match status" value="1"/>
</dbReference>
<evidence type="ECO:0000259" key="2">
    <source>
        <dbReference type="Pfam" id="PF02384"/>
    </source>
</evidence>
<evidence type="ECO:0000256" key="1">
    <source>
        <dbReference type="ARBA" id="ARBA00022747"/>
    </source>
</evidence>
<dbReference type="PANTHER" id="PTHR42998">
    <property type="entry name" value="TYPE I RESTRICTION ENZYME HINDVIIP M PROTEIN-RELATED"/>
    <property type="match status" value="1"/>
</dbReference>
<keyword evidence="1" id="KW-0680">Restriction system</keyword>
<keyword evidence="3" id="KW-0489">Methyltransferase</keyword>
<proteinExistence type="predicted"/>